<dbReference type="NCBIfam" id="TIGR00254">
    <property type="entry name" value="GGDEF"/>
    <property type="match status" value="1"/>
</dbReference>
<evidence type="ECO:0000313" key="6">
    <source>
        <dbReference type="EMBL" id="TCU89263.1"/>
    </source>
</evidence>
<dbReference type="Gene3D" id="3.30.70.270">
    <property type="match status" value="1"/>
</dbReference>
<feature type="domain" description="PAS" evidence="2">
    <location>
        <begin position="448"/>
        <end position="486"/>
    </location>
</feature>
<dbReference type="InterPro" id="IPR013767">
    <property type="entry name" value="PAS_fold"/>
</dbReference>
<dbReference type="AlphaFoldDB" id="A0A377Q709"/>
<dbReference type="Proteomes" id="UP000295794">
    <property type="component" value="Unassembled WGS sequence"/>
</dbReference>
<dbReference type="CDD" id="cd00130">
    <property type="entry name" value="PAS"/>
    <property type="match status" value="4"/>
</dbReference>
<dbReference type="EMBL" id="SMBT01000002">
    <property type="protein sequence ID" value="TCU89263.1"/>
    <property type="molecule type" value="Genomic_DNA"/>
</dbReference>
<dbReference type="CDD" id="cd01949">
    <property type="entry name" value="GGDEF"/>
    <property type="match status" value="1"/>
</dbReference>
<accession>A0A377Q709</accession>
<feature type="transmembrane region" description="Helical" evidence="1">
    <location>
        <begin position="21"/>
        <end position="48"/>
    </location>
</feature>
<dbReference type="PROSITE" id="PS50113">
    <property type="entry name" value="PAC"/>
    <property type="match status" value="1"/>
</dbReference>
<feature type="domain" description="PAC" evidence="3">
    <location>
        <begin position="528"/>
        <end position="580"/>
    </location>
</feature>
<dbReference type="InterPro" id="IPR029787">
    <property type="entry name" value="Nucleotide_cyclase"/>
</dbReference>
<name>A0A377Q709_9NEIS</name>
<dbReference type="PROSITE" id="PS50112">
    <property type="entry name" value="PAS"/>
    <property type="match status" value="2"/>
</dbReference>
<evidence type="ECO:0000259" key="2">
    <source>
        <dbReference type="PROSITE" id="PS50112"/>
    </source>
</evidence>
<dbReference type="GO" id="GO:0003824">
    <property type="term" value="F:catalytic activity"/>
    <property type="evidence" value="ECO:0007669"/>
    <property type="project" value="UniProtKB-ARBA"/>
</dbReference>
<dbReference type="InterPro" id="IPR013655">
    <property type="entry name" value="PAS_fold_3"/>
</dbReference>
<dbReference type="InterPro" id="IPR001610">
    <property type="entry name" value="PAC"/>
</dbReference>
<evidence type="ECO:0000313" key="5">
    <source>
        <dbReference type="EMBL" id="STQ90632.1"/>
    </source>
</evidence>
<keyword evidence="8" id="KW-1185">Reference proteome</keyword>
<dbReference type="SMART" id="SM00267">
    <property type="entry name" value="GGDEF"/>
    <property type="match status" value="1"/>
</dbReference>
<dbReference type="Pfam" id="PF00990">
    <property type="entry name" value="GGDEF"/>
    <property type="match status" value="1"/>
</dbReference>
<organism evidence="5 7">
    <name type="scientific">Iodobacter fluviatilis</name>
    <dbReference type="NCBI Taxonomy" id="537"/>
    <lineage>
        <taxon>Bacteria</taxon>
        <taxon>Pseudomonadati</taxon>
        <taxon>Pseudomonadota</taxon>
        <taxon>Betaproteobacteria</taxon>
        <taxon>Neisseriales</taxon>
        <taxon>Chitinibacteraceae</taxon>
        <taxon>Iodobacter</taxon>
    </lineage>
</organism>
<keyword evidence="1" id="KW-0812">Transmembrane</keyword>
<dbReference type="InterPro" id="IPR000700">
    <property type="entry name" value="PAS-assoc_C"/>
</dbReference>
<dbReference type="Pfam" id="PF13426">
    <property type="entry name" value="PAS_9"/>
    <property type="match status" value="1"/>
</dbReference>
<dbReference type="Proteomes" id="UP000255108">
    <property type="component" value="Unassembled WGS sequence"/>
</dbReference>
<keyword evidence="1" id="KW-1133">Transmembrane helix</keyword>
<dbReference type="SMART" id="SM00086">
    <property type="entry name" value="PAC"/>
    <property type="match status" value="3"/>
</dbReference>
<dbReference type="Pfam" id="PF08447">
    <property type="entry name" value="PAS_3"/>
    <property type="match status" value="1"/>
</dbReference>
<evidence type="ECO:0000313" key="7">
    <source>
        <dbReference type="Proteomes" id="UP000255108"/>
    </source>
</evidence>
<dbReference type="InterPro" id="IPR013656">
    <property type="entry name" value="PAS_4"/>
</dbReference>
<dbReference type="PANTHER" id="PTHR44757:SF2">
    <property type="entry name" value="BIOFILM ARCHITECTURE MAINTENANCE PROTEIN MBAA"/>
    <property type="match status" value="1"/>
</dbReference>
<dbReference type="InterPro" id="IPR043128">
    <property type="entry name" value="Rev_trsase/Diguanyl_cyclase"/>
</dbReference>
<keyword evidence="1" id="KW-0472">Membrane</keyword>
<feature type="domain" description="PAS" evidence="2">
    <location>
        <begin position="60"/>
        <end position="123"/>
    </location>
</feature>
<dbReference type="Pfam" id="PF00989">
    <property type="entry name" value="PAS"/>
    <property type="match status" value="1"/>
</dbReference>
<reference evidence="5 7" key="1">
    <citation type="submission" date="2018-06" db="EMBL/GenBank/DDBJ databases">
        <authorList>
            <consortium name="Pathogen Informatics"/>
            <person name="Doyle S."/>
        </authorList>
    </citation>
    <scope>NUCLEOTIDE SEQUENCE [LARGE SCALE GENOMIC DNA]</scope>
    <source>
        <strain evidence="5 7">NCTC11159</strain>
    </source>
</reference>
<proteinExistence type="predicted"/>
<dbReference type="SUPFAM" id="SSF55073">
    <property type="entry name" value="Nucleotide cyclase"/>
    <property type="match status" value="1"/>
</dbReference>
<gene>
    <name evidence="5" type="primary">cph2_5</name>
    <name evidence="6" type="ORF">EV682_102175</name>
    <name evidence="5" type="ORF">NCTC11159_01699</name>
</gene>
<dbReference type="SMART" id="SM00091">
    <property type="entry name" value="PAS"/>
    <property type="match status" value="4"/>
</dbReference>
<protein>
    <submittedName>
        <fullName evidence="5">Bacteriophytochrome cph2</fullName>
    </submittedName>
    <submittedName>
        <fullName evidence="6">PAS domain S-box-containing protein/diguanylate cyclase (GGDEF)-like protein</fullName>
    </submittedName>
</protein>
<dbReference type="InterPro" id="IPR052155">
    <property type="entry name" value="Biofilm_reg_signaling"/>
</dbReference>
<dbReference type="PROSITE" id="PS50887">
    <property type="entry name" value="GGDEF"/>
    <property type="match status" value="1"/>
</dbReference>
<dbReference type="PANTHER" id="PTHR44757">
    <property type="entry name" value="DIGUANYLATE CYCLASE DGCP"/>
    <property type="match status" value="1"/>
</dbReference>
<evidence type="ECO:0000259" key="4">
    <source>
        <dbReference type="PROSITE" id="PS50887"/>
    </source>
</evidence>
<dbReference type="InterPro" id="IPR035965">
    <property type="entry name" value="PAS-like_dom_sf"/>
</dbReference>
<reference evidence="6 8" key="2">
    <citation type="submission" date="2019-03" db="EMBL/GenBank/DDBJ databases">
        <title>Genomic Encyclopedia of Type Strains, Phase IV (KMG-IV): sequencing the most valuable type-strain genomes for metagenomic binning, comparative biology and taxonomic classification.</title>
        <authorList>
            <person name="Goeker M."/>
        </authorList>
    </citation>
    <scope>NUCLEOTIDE SEQUENCE [LARGE SCALE GENOMIC DNA]</scope>
    <source>
        <strain evidence="6 8">DSM 3764</strain>
    </source>
</reference>
<dbReference type="EMBL" id="UGHR01000001">
    <property type="protein sequence ID" value="STQ90632.1"/>
    <property type="molecule type" value="Genomic_DNA"/>
</dbReference>
<dbReference type="Pfam" id="PF08448">
    <property type="entry name" value="PAS_4"/>
    <property type="match status" value="1"/>
</dbReference>
<dbReference type="FunFam" id="3.30.70.270:FF:000001">
    <property type="entry name" value="Diguanylate cyclase domain protein"/>
    <property type="match status" value="1"/>
</dbReference>
<evidence type="ECO:0000313" key="8">
    <source>
        <dbReference type="Proteomes" id="UP000295794"/>
    </source>
</evidence>
<dbReference type="InterPro" id="IPR000160">
    <property type="entry name" value="GGDEF_dom"/>
</dbReference>
<dbReference type="NCBIfam" id="TIGR00229">
    <property type="entry name" value="sensory_box"/>
    <property type="match status" value="3"/>
</dbReference>
<dbReference type="SUPFAM" id="SSF55785">
    <property type="entry name" value="PYP-like sensor domain (PAS domain)"/>
    <property type="match status" value="5"/>
</dbReference>
<sequence length="908" mass="100981">MQVAEFLLGGRRPGWRDGVAWIALSLLLVFHVLQWPGYLFLCVLFMALRAPAKVDCNTAIFDASAFAVLLNDQKGQCCYVNEKWRLLSGLSLQQALGEGWLSAIHPEDRPRVIAMYAAARQGQLPVVEYRFLPGEGRVVWVSSSLLPVPGYANVSCQALICDLTASKRQEAERSALLVEQKEMKEELESILSSSNDPIVAVDMEFRFSVFNQSFASLFFLLYGVKVARRDCLLHYELKSEEDRSNLITFWGRVLQGECFVIRRALHGDDKIIRVFDLSFSPQFNSAGKQIGAINVLHDVTLSAQTERALQKSEELFKAATQSSVDAIYVLEAIKDESWKLVDFDFSEVNQNGFDFLQLHLDDTPKMSFEKAVNRIAYGYLFDVCSDVYFTKTKYQQEKECIGPDGNSCWLLFSVVALSNGVVLTASDISERKQSELALATFSSLQQAILDSAGSAIIVTDLSNTIRLFNQAAEEMLGYQAGELIGKETPAVFHQAESARLFIAEFEKELGEPLPIGSDVFSIQAMRYTQRDWIYQHRDGHAFPVELTMNVVRNQQGEITGYMGIANDISVRKMAEMKLQQNESRTSAILDSLHDCVLSVGMNGLILDANPAALKVFAYDNLRGKSLNLLFPHLGEMNLQQNLAGEIFTRLGVDTQGMREVVAINKEGVEVLMDMALAEVEVDGAHVFITTLHDLTQHKLDEQKMQETIEELEAVQTSLSGSHEQLSQANQELSRLAHLDGLTGIANRRLFDQTLVQEWARGARAGECLALAMLDVDYFKRYNDHFGHQAGDECLKRVAMAIASALHRPGDFAARYGGEEFVLVLPGTDQEGAVQVVEAVLNQVRNLAIVHQTSDVAKVVTLSAGIAVVLPLQGVDPYCLVQAADQALYQAKHQGRNRYFLAGANRLTE</sequence>
<evidence type="ECO:0000256" key="1">
    <source>
        <dbReference type="SAM" id="Phobius"/>
    </source>
</evidence>
<evidence type="ECO:0000259" key="3">
    <source>
        <dbReference type="PROSITE" id="PS50113"/>
    </source>
</evidence>
<feature type="domain" description="GGDEF" evidence="4">
    <location>
        <begin position="766"/>
        <end position="903"/>
    </location>
</feature>
<dbReference type="Gene3D" id="3.30.450.20">
    <property type="entry name" value="PAS domain"/>
    <property type="match status" value="5"/>
</dbReference>
<dbReference type="GO" id="GO:0006355">
    <property type="term" value="P:regulation of DNA-templated transcription"/>
    <property type="evidence" value="ECO:0007669"/>
    <property type="project" value="InterPro"/>
</dbReference>
<dbReference type="InterPro" id="IPR000014">
    <property type="entry name" value="PAS"/>
</dbReference>